<dbReference type="InterPro" id="IPR020559">
    <property type="entry name" value="PRibGlycinamide_synth_CS"/>
</dbReference>
<dbReference type="GO" id="GO:0009113">
    <property type="term" value="P:purine nucleobase biosynthetic process"/>
    <property type="evidence" value="ECO:0007669"/>
    <property type="project" value="InterPro"/>
</dbReference>
<dbReference type="Gene3D" id="3.30.470.20">
    <property type="entry name" value="ATP-grasp fold, B domain"/>
    <property type="match status" value="1"/>
</dbReference>
<sequence>MIMSGNGHLRILLIGKGGREHALSWKLSHSPSVDHVFVFPGNGGTAKGLSNVSNIREDITDYTELVSLAQALAIDLVVVGPDDAVVGGIEGFFRNSGIPCFAPTKEAAEIEGSKAYAKDFMRKYGIPTAAYKNFDDISLAKTYVNAVNHRVVIKASGLAAGKGVFLSTSKEEACKYLEDIMVKGLFASAGSSVVVEEYLEGDEISVLTFSDGESIISLPPGQDHKRIFENNTGPNTGGMGVYAPVPFVTAQQMDEVEKTILRPTFAGLKTEGRTFRGMLFTGIMITSDGPKVIEYNARFGDPETQSMMMLLSPETDLAVILLACTQQTLSSVTLLLRPGFACNVVVAAGGYPGKYSTGDNIAVGGNSDEVQVFHSGTELIEGALKTAGGRVLSIASYGETLKDAVDLAYRAVTGVDFQGMYFRKDIARRCLE</sequence>
<dbReference type="SUPFAM" id="SSF56059">
    <property type="entry name" value="Glutathione synthetase ATP-binding domain-like"/>
    <property type="match status" value="1"/>
</dbReference>
<keyword evidence="8" id="KW-0464">Manganese</keyword>
<keyword evidence="6" id="KW-0658">Purine biosynthesis</keyword>
<feature type="domain" description="ATP-grasp" evidence="14">
    <location>
        <begin position="118"/>
        <end position="326"/>
    </location>
</feature>
<dbReference type="GO" id="GO:0046872">
    <property type="term" value="F:metal ion binding"/>
    <property type="evidence" value="ECO:0007669"/>
    <property type="project" value="UniProtKB-KW"/>
</dbReference>
<dbReference type="SUPFAM" id="SSF52440">
    <property type="entry name" value="PreATP-grasp domain"/>
    <property type="match status" value="1"/>
</dbReference>
<evidence type="ECO:0000256" key="10">
    <source>
        <dbReference type="ARBA" id="ARBA00042242"/>
    </source>
</evidence>
<evidence type="ECO:0000256" key="6">
    <source>
        <dbReference type="ARBA" id="ARBA00022755"/>
    </source>
</evidence>
<dbReference type="GO" id="GO:0006189">
    <property type="term" value="P:'de novo' IMP biosynthetic process"/>
    <property type="evidence" value="ECO:0007669"/>
    <property type="project" value="UniProtKB-UniPathway"/>
</dbReference>
<dbReference type="VEuPathDB" id="FungiDB:GLRG_10718"/>
<dbReference type="HOGENOM" id="CLU_027420_3_0_1"/>
<dbReference type="SMART" id="SM01210">
    <property type="entry name" value="GARS_C"/>
    <property type="match status" value="1"/>
</dbReference>
<dbReference type="EMBL" id="GG697396">
    <property type="protein sequence ID" value="EFQ35574.1"/>
    <property type="molecule type" value="Genomic_DNA"/>
</dbReference>
<dbReference type="InterPro" id="IPR037123">
    <property type="entry name" value="PRibGlycinamide_synth_C_sf"/>
</dbReference>
<evidence type="ECO:0000313" key="16">
    <source>
        <dbReference type="Proteomes" id="UP000008782"/>
    </source>
</evidence>
<dbReference type="InterPro" id="IPR011761">
    <property type="entry name" value="ATP-grasp"/>
</dbReference>
<keyword evidence="5 13" id="KW-0547">Nucleotide-binding</keyword>
<dbReference type="SMART" id="SM01209">
    <property type="entry name" value="GARS_A"/>
    <property type="match status" value="1"/>
</dbReference>
<reference evidence="16" key="1">
    <citation type="journal article" date="2012" name="Nat. Genet.">
        <title>Lifestyle transitions in plant pathogenic Colletotrichum fungi deciphered by genome and transcriptome analyses.</title>
        <authorList>
            <person name="O'Connell R.J."/>
            <person name="Thon M.R."/>
            <person name="Hacquard S."/>
            <person name="Amyotte S.G."/>
            <person name="Kleemann J."/>
            <person name="Torres M.F."/>
            <person name="Damm U."/>
            <person name="Buiate E.A."/>
            <person name="Epstein L."/>
            <person name="Alkan N."/>
            <person name="Altmueller J."/>
            <person name="Alvarado-Balderrama L."/>
            <person name="Bauser C.A."/>
            <person name="Becker C."/>
            <person name="Birren B.W."/>
            <person name="Chen Z."/>
            <person name="Choi J."/>
            <person name="Crouch J.A."/>
            <person name="Duvick J.P."/>
            <person name="Farman M.A."/>
            <person name="Gan P."/>
            <person name="Heiman D."/>
            <person name="Henrissat B."/>
            <person name="Howard R.J."/>
            <person name="Kabbage M."/>
            <person name="Koch C."/>
            <person name="Kracher B."/>
            <person name="Kubo Y."/>
            <person name="Law A.D."/>
            <person name="Lebrun M.-H."/>
            <person name="Lee Y.-H."/>
            <person name="Miyara I."/>
            <person name="Moore N."/>
            <person name="Neumann U."/>
            <person name="Nordstroem K."/>
            <person name="Panaccione D.G."/>
            <person name="Panstruga R."/>
            <person name="Place M."/>
            <person name="Proctor R.H."/>
            <person name="Prusky D."/>
            <person name="Rech G."/>
            <person name="Reinhardt R."/>
            <person name="Rollins J.A."/>
            <person name="Rounsley S."/>
            <person name="Schardl C.L."/>
            <person name="Schwartz D.C."/>
            <person name="Shenoy N."/>
            <person name="Shirasu K."/>
            <person name="Sikhakolli U.R."/>
            <person name="Stueber K."/>
            <person name="Sukno S.A."/>
            <person name="Sweigard J.A."/>
            <person name="Takano Y."/>
            <person name="Takahara H."/>
            <person name="Trail F."/>
            <person name="van der Does H.C."/>
            <person name="Voll L.M."/>
            <person name="Will I."/>
            <person name="Young S."/>
            <person name="Zeng Q."/>
            <person name="Zhang J."/>
            <person name="Zhou S."/>
            <person name="Dickman M.B."/>
            <person name="Schulze-Lefert P."/>
            <person name="Ver Loren van Themaat E."/>
            <person name="Ma L.-J."/>
            <person name="Vaillancourt L.J."/>
        </authorList>
    </citation>
    <scope>NUCLEOTIDE SEQUENCE [LARGE SCALE GENOMIC DNA]</scope>
    <source>
        <strain evidence="16">M1.001 / M2 / FGSC 10212</strain>
    </source>
</reference>
<evidence type="ECO:0000256" key="1">
    <source>
        <dbReference type="ARBA" id="ARBA00005174"/>
    </source>
</evidence>
<comment type="catalytic activity">
    <reaction evidence="12">
        <text>2-formamido-N(1)-(5-O-phospho-beta-D-ribosyl)acetamidine + ATP = 5-amino-1-(5-phospho-beta-D-ribosyl)imidazole + ADP + phosphate + H(+)</text>
        <dbReference type="Rhea" id="RHEA:23032"/>
        <dbReference type="ChEBI" id="CHEBI:15378"/>
        <dbReference type="ChEBI" id="CHEBI:30616"/>
        <dbReference type="ChEBI" id="CHEBI:43474"/>
        <dbReference type="ChEBI" id="CHEBI:137981"/>
        <dbReference type="ChEBI" id="CHEBI:147287"/>
        <dbReference type="ChEBI" id="CHEBI:456216"/>
        <dbReference type="EC" id="6.3.3.1"/>
    </reaction>
</comment>
<dbReference type="Pfam" id="PF02844">
    <property type="entry name" value="GARS_N"/>
    <property type="match status" value="1"/>
</dbReference>
<dbReference type="Pfam" id="PF01071">
    <property type="entry name" value="GARS_A"/>
    <property type="match status" value="1"/>
</dbReference>
<dbReference type="RefSeq" id="XP_008099594.1">
    <property type="nucleotide sequence ID" value="XM_008101403.1"/>
</dbReference>
<protein>
    <recommendedName>
        <fullName evidence="2">phosphoribosylamine--glycine ligase</fullName>
        <ecNumber evidence="2">6.3.4.13</ecNumber>
    </recommendedName>
    <alternativeName>
        <fullName evidence="10">Glycinamide ribonucleotide synthetase</fullName>
    </alternativeName>
    <alternativeName>
        <fullName evidence="11">Phosphoribosylglycinamide synthetase</fullName>
    </alternativeName>
</protein>
<evidence type="ECO:0000259" key="14">
    <source>
        <dbReference type="PROSITE" id="PS50975"/>
    </source>
</evidence>
<evidence type="ECO:0000256" key="7">
    <source>
        <dbReference type="ARBA" id="ARBA00022840"/>
    </source>
</evidence>
<comment type="pathway">
    <text evidence="1">Purine metabolism; IMP biosynthesis via de novo pathway; N(1)-(5-phospho-D-ribosyl)glycinamide from 5-phospho-alpha-D-ribose 1-diphosphate: step 2/2.</text>
</comment>
<dbReference type="InterPro" id="IPR013815">
    <property type="entry name" value="ATP_grasp_subdomain_1"/>
</dbReference>
<gene>
    <name evidence="15" type="ORF">GLRG_10718</name>
</gene>
<dbReference type="STRING" id="645133.E3QXI6"/>
<dbReference type="SUPFAM" id="SSF51246">
    <property type="entry name" value="Rudiment single hybrid motif"/>
    <property type="match status" value="1"/>
</dbReference>
<organism evidence="16">
    <name type="scientific">Colletotrichum graminicola (strain M1.001 / M2 / FGSC 10212)</name>
    <name type="common">Maize anthracnose fungus</name>
    <name type="synonym">Glomerella graminicola</name>
    <dbReference type="NCBI Taxonomy" id="645133"/>
    <lineage>
        <taxon>Eukaryota</taxon>
        <taxon>Fungi</taxon>
        <taxon>Dikarya</taxon>
        <taxon>Ascomycota</taxon>
        <taxon>Pezizomycotina</taxon>
        <taxon>Sordariomycetes</taxon>
        <taxon>Hypocreomycetidae</taxon>
        <taxon>Glomerellales</taxon>
        <taxon>Glomerellaceae</taxon>
        <taxon>Colletotrichum</taxon>
        <taxon>Colletotrichum graminicola species complex</taxon>
    </lineage>
</organism>
<keyword evidence="4" id="KW-0479">Metal-binding</keyword>
<dbReference type="PANTHER" id="PTHR43472">
    <property type="entry name" value="PHOSPHORIBOSYLAMINE--GLYCINE LIGASE"/>
    <property type="match status" value="1"/>
</dbReference>
<keyword evidence="3 15" id="KW-0436">Ligase</keyword>
<dbReference type="Pfam" id="PF02843">
    <property type="entry name" value="GARS_C"/>
    <property type="match status" value="1"/>
</dbReference>
<dbReference type="Gene3D" id="3.30.1490.20">
    <property type="entry name" value="ATP-grasp fold, A domain"/>
    <property type="match status" value="1"/>
</dbReference>
<dbReference type="GO" id="GO:0005524">
    <property type="term" value="F:ATP binding"/>
    <property type="evidence" value="ECO:0007669"/>
    <property type="project" value="UniProtKB-UniRule"/>
</dbReference>
<dbReference type="NCBIfam" id="TIGR00877">
    <property type="entry name" value="purD"/>
    <property type="match status" value="1"/>
</dbReference>
<dbReference type="PANTHER" id="PTHR43472:SF1">
    <property type="entry name" value="PHOSPHORIBOSYLAMINE--GLYCINE LIGASE, CHLOROPLASTIC"/>
    <property type="match status" value="1"/>
</dbReference>
<keyword evidence="7 13" id="KW-0067">ATP-binding</keyword>
<dbReference type="AlphaFoldDB" id="E3QXI6"/>
<evidence type="ECO:0000256" key="5">
    <source>
        <dbReference type="ARBA" id="ARBA00022741"/>
    </source>
</evidence>
<dbReference type="EC" id="6.3.4.13" evidence="2"/>
<evidence type="ECO:0000256" key="11">
    <source>
        <dbReference type="ARBA" id="ARBA00042864"/>
    </source>
</evidence>
<keyword evidence="16" id="KW-1185">Reference proteome</keyword>
<dbReference type="InterPro" id="IPR020561">
    <property type="entry name" value="PRibGlycinamid_synth_ATP-grasp"/>
</dbReference>
<dbReference type="OrthoDB" id="2018833at2759"/>
<dbReference type="Gene3D" id="3.90.600.10">
    <property type="entry name" value="Phosphoribosylglycinamide synthetase, C-terminal domain"/>
    <property type="match status" value="1"/>
</dbReference>
<dbReference type="InterPro" id="IPR011054">
    <property type="entry name" value="Rudment_hybrid_motif"/>
</dbReference>
<evidence type="ECO:0000256" key="12">
    <source>
        <dbReference type="ARBA" id="ARBA00049057"/>
    </source>
</evidence>
<dbReference type="InterPro" id="IPR016185">
    <property type="entry name" value="PreATP-grasp_dom_sf"/>
</dbReference>
<dbReference type="PROSITE" id="PS50975">
    <property type="entry name" value="ATP_GRASP"/>
    <property type="match status" value="1"/>
</dbReference>
<dbReference type="GeneID" id="24416083"/>
<evidence type="ECO:0000256" key="4">
    <source>
        <dbReference type="ARBA" id="ARBA00022723"/>
    </source>
</evidence>
<evidence type="ECO:0000313" key="15">
    <source>
        <dbReference type="EMBL" id="EFQ35574.1"/>
    </source>
</evidence>
<dbReference type="eggNOG" id="KOG0237">
    <property type="taxonomic scope" value="Eukaryota"/>
</dbReference>
<dbReference type="Proteomes" id="UP000008782">
    <property type="component" value="Unassembled WGS sequence"/>
</dbReference>
<evidence type="ECO:0000256" key="13">
    <source>
        <dbReference type="PROSITE-ProRule" id="PRU00409"/>
    </source>
</evidence>
<dbReference type="UniPathway" id="UPA00074">
    <property type="reaction ID" value="UER00125"/>
</dbReference>
<evidence type="ECO:0000256" key="2">
    <source>
        <dbReference type="ARBA" id="ARBA00013255"/>
    </source>
</evidence>
<dbReference type="PROSITE" id="PS00184">
    <property type="entry name" value="GARS"/>
    <property type="match status" value="1"/>
</dbReference>
<accession>E3QXI6</accession>
<dbReference type="InterPro" id="IPR020560">
    <property type="entry name" value="PRibGlycinamide_synth_C-dom"/>
</dbReference>
<dbReference type="InterPro" id="IPR000115">
    <property type="entry name" value="PRibGlycinamide_synth"/>
</dbReference>
<evidence type="ECO:0000256" key="9">
    <source>
        <dbReference type="ARBA" id="ARBA00038345"/>
    </source>
</evidence>
<proteinExistence type="inferred from homology"/>
<dbReference type="GO" id="GO:0004637">
    <property type="term" value="F:phosphoribosylamine-glycine ligase activity"/>
    <property type="evidence" value="ECO:0007669"/>
    <property type="project" value="UniProtKB-EC"/>
</dbReference>
<name>E3QXI6_COLGM</name>
<comment type="similarity">
    <text evidence="9">Belongs to the GARS family.</text>
</comment>
<dbReference type="FunFam" id="3.30.470.20:FF:000018">
    <property type="entry name" value="Trifunctional purine biosynthetic protein adenosine-3"/>
    <property type="match status" value="1"/>
</dbReference>
<dbReference type="InterPro" id="IPR020562">
    <property type="entry name" value="PRibGlycinamide_synth_N"/>
</dbReference>
<dbReference type="HAMAP" id="MF_00138">
    <property type="entry name" value="GARS"/>
    <property type="match status" value="1"/>
</dbReference>
<evidence type="ECO:0000256" key="3">
    <source>
        <dbReference type="ARBA" id="ARBA00022598"/>
    </source>
</evidence>
<dbReference type="GO" id="GO:0004641">
    <property type="term" value="F:phosphoribosylformylglycinamidine cyclo-ligase activity"/>
    <property type="evidence" value="ECO:0007669"/>
    <property type="project" value="UniProtKB-EC"/>
</dbReference>
<evidence type="ECO:0000256" key="8">
    <source>
        <dbReference type="ARBA" id="ARBA00023211"/>
    </source>
</evidence>
<dbReference type="Gene3D" id="3.40.50.20">
    <property type="match status" value="1"/>
</dbReference>